<protein>
    <recommendedName>
        <fullName evidence="13">Ribonuclease</fullName>
        <ecNumber evidence="13">3.1.26.4</ecNumber>
    </recommendedName>
</protein>
<dbReference type="Proteomes" id="UP000177062">
    <property type="component" value="Unassembled WGS sequence"/>
</dbReference>
<feature type="binding site" evidence="12">
    <location>
        <position position="112"/>
    </location>
    <ligand>
        <name>a divalent metal cation</name>
        <dbReference type="ChEBI" id="CHEBI:60240"/>
    </ligand>
</feature>
<dbReference type="EMBL" id="MHIT01000005">
    <property type="protein sequence ID" value="OGY57135.1"/>
    <property type="molecule type" value="Genomic_DNA"/>
</dbReference>
<comment type="catalytic activity">
    <reaction evidence="1 12 13">
        <text>Endonucleolytic cleavage to 5'-phosphomonoester.</text>
        <dbReference type="EC" id="3.1.26.4"/>
    </reaction>
</comment>
<evidence type="ECO:0000256" key="12">
    <source>
        <dbReference type="PROSITE-ProRule" id="PRU01319"/>
    </source>
</evidence>
<dbReference type="Gene3D" id="3.30.420.10">
    <property type="entry name" value="Ribonuclease H-like superfamily/Ribonuclease H"/>
    <property type="match status" value="1"/>
</dbReference>
<evidence type="ECO:0000256" key="11">
    <source>
        <dbReference type="ARBA" id="ARBA00023211"/>
    </source>
</evidence>
<accession>A0A1G1YXP3</accession>
<reference evidence="15 16" key="1">
    <citation type="journal article" date="2016" name="Nat. Commun.">
        <title>Thousands of microbial genomes shed light on interconnected biogeochemical processes in an aquifer system.</title>
        <authorList>
            <person name="Anantharaman K."/>
            <person name="Brown C.T."/>
            <person name="Hug L.A."/>
            <person name="Sharon I."/>
            <person name="Castelle C.J."/>
            <person name="Probst A.J."/>
            <person name="Thomas B.C."/>
            <person name="Singh A."/>
            <person name="Wilkins M.J."/>
            <person name="Karaoz U."/>
            <person name="Brodie E.L."/>
            <person name="Williams K.H."/>
            <person name="Hubbard S.S."/>
            <person name="Banfield J.F."/>
        </authorList>
    </citation>
    <scope>NUCLEOTIDE SEQUENCE [LARGE SCALE GENOMIC DNA]</scope>
</reference>
<dbReference type="InterPro" id="IPR022898">
    <property type="entry name" value="RNase_HII"/>
</dbReference>
<evidence type="ECO:0000313" key="15">
    <source>
        <dbReference type="EMBL" id="OGY57135.1"/>
    </source>
</evidence>
<feature type="domain" description="RNase H type-2" evidence="14">
    <location>
        <begin position="1"/>
        <end position="209"/>
    </location>
</feature>
<evidence type="ECO:0000256" key="7">
    <source>
        <dbReference type="ARBA" id="ARBA00022722"/>
    </source>
</evidence>
<evidence type="ECO:0000259" key="14">
    <source>
        <dbReference type="PROSITE" id="PS51975"/>
    </source>
</evidence>
<keyword evidence="11" id="KW-0464">Manganese</keyword>
<keyword evidence="6" id="KW-0963">Cytoplasm</keyword>
<dbReference type="GO" id="GO:0005737">
    <property type="term" value="C:cytoplasm"/>
    <property type="evidence" value="ECO:0007669"/>
    <property type="project" value="UniProtKB-SubCell"/>
</dbReference>
<evidence type="ECO:0000256" key="5">
    <source>
        <dbReference type="ARBA" id="ARBA00007383"/>
    </source>
</evidence>
<dbReference type="Pfam" id="PF01351">
    <property type="entry name" value="RNase_HII"/>
    <property type="match status" value="1"/>
</dbReference>
<dbReference type="PANTHER" id="PTHR10954">
    <property type="entry name" value="RIBONUCLEASE H2 SUBUNIT A"/>
    <property type="match status" value="1"/>
</dbReference>
<comment type="cofactor">
    <cofactor evidence="2">
        <name>Mg(2+)</name>
        <dbReference type="ChEBI" id="CHEBI:18420"/>
    </cofactor>
</comment>
<dbReference type="GO" id="GO:0003723">
    <property type="term" value="F:RNA binding"/>
    <property type="evidence" value="ECO:0007669"/>
    <property type="project" value="UniProtKB-UniRule"/>
</dbReference>
<evidence type="ECO:0000256" key="3">
    <source>
        <dbReference type="ARBA" id="ARBA00004065"/>
    </source>
</evidence>
<dbReference type="SUPFAM" id="SSF53098">
    <property type="entry name" value="Ribonuclease H-like"/>
    <property type="match status" value="1"/>
</dbReference>
<dbReference type="InterPro" id="IPR012337">
    <property type="entry name" value="RNaseH-like_sf"/>
</dbReference>
<evidence type="ECO:0000256" key="4">
    <source>
        <dbReference type="ARBA" id="ARBA00004496"/>
    </source>
</evidence>
<comment type="cofactor">
    <cofactor evidence="12">
        <name>Mn(2+)</name>
        <dbReference type="ChEBI" id="CHEBI:29035"/>
    </cofactor>
    <cofactor evidence="12">
        <name>Mg(2+)</name>
        <dbReference type="ChEBI" id="CHEBI:18420"/>
    </cofactor>
    <text evidence="12">Manganese or magnesium. Binds 1 divalent metal ion per monomer in the absence of substrate. May bind a second metal ion after substrate binding.</text>
</comment>
<evidence type="ECO:0000256" key="13">
    <source>
        <dbReference type="RuleBase" id="RU003515"/>
    </source>
</evidence>
<evidence type="ECO:0000256" key="10">
    <source>
        <dbReference type="ARBA" id="ARBA00022801"/>
    </source>
</evidence>
<sequence>MYTVGIDEAGRGALAGPVVVAAVAVPRSFNHRLKTLPRLRDSKQLSPLQREVWYRHIQEHPYVFYATARVYPKRIDTINIAQSANLAASRALERLVYYLGSGEKFPVKVLLDGSLYLSYRKHQALSARTIVKGDELKTAIKLASIVAKVTRDKYLVALHKRYPEYGLQFHKGYGTARHFRAITQHGIAEIHRLTYLKRYPNLKFKTRVT</sequence>
<dbReference type="GO" id="GO:0046872">
    <property type="term" value="F:metal ion binding"/>
    <property type="evidence" value="ECO:0007669"/>
    <property type="project" value="UniProtKB-KW"/>
</dbReference>
<organism evidence="15 16">
    <name type="scientific">Candidatus Colwellbacteria bacterium RBG_13_48_8</name>
    <dbReference type="NCBI Taxonomy" id="1797685"/>
    <lineage>
        <taxon>Bacteria</taxon>
        <taxon>Candidatus Colwelliibacteriota</taxon>
    </lineage>
</organism>
<evidence type="ECO:0000313" key="16">
    <source>
        <dbReference type="Proteomes" id="UP000177062"/>
    </source>
</evidence>
<keyword evidence="10 12" id="KW-0378">Hydrolase</keyword>
<comment type="function">
    <text evidence="3 13">Endonuclease that specifically degrades the RNA of RNA-DNA hybrids.</text>
</comment>
<evidence type="ECO:0000256" key="9">
    <source>
        <dbReference type="ARBA" id="ARBA00022759"/>
    </source>
</evidence>
<dbReference type="PROSITE" id="PS51975">
    <property type="entry name" value="RNASE_H_2"/>
    <property type="match status" value="1"/>
</dbReference>
<gene>
    <name evidence="15" type="ORF">A2Y84_01225</name>
</gene>
<dbReference type="InterPro" id="IPR036397">
    <property type="entry name" value="RNaseH_sf"/>
</dbReference>
<dbReference type="AlphaFoldDB" id="A0A1G1YXP3"/>
<feature type="binding site" evidence="12">
    <location>
        <position position="8"/>
    </location>
    <ligand>
        <name>a divalent metal cation</name>
        <dbReference type="ChEBI" id="CHEBI:60240"/>
    </ligand>
</feature>
<dbReference type="GO" id="GO:0006298">
    <property type="term" value="P:mismatch repair"/>
    <property type="evidence" value="ECO:0007669"/>
    <property type="project" value="TreeGrafter"/>
</dbReference>
<dbReference type="NCBIfam" id="NF000595">
    <property type="entry name" value="PRK00015.1-3"/>
    <property type="match status" value="1"/>
</dbReference>
<dbReference type="GO" id="GO:0032299">
    <property type="term" value="C:ribonuclease H2 complex"/>
    <property type="evidence" value="ECO:0007669"/>
    <property type="project" value="TreeGrafter"/>
</dbReference>
<dbReference type="PANTHER" id="PTHR10954:SF18">
    <property type="entry name" value="RIBONUCLEASE HII"/>
    <property type="match status" value="1"/>
</dbReference>
<evidence type="ECO:0000256" key="1">
    <source>
        <dbReference type="ARBA" id="ARBA00000077"/>
    </source>
</evidence>
<evidence type="ECO:0000256" key="6">
    <source>
        <dbReference type="ARBA" id="ARBA00022490"/>
    </source>
</evidence>
<dbReference type="GO" id="GO:0043137">
    <property type="term" value="P:DNA replication, removal of RNA primer"/>
    <property type="evidence" value="ECO:0007669"/>
    <property type="project" value="TreeGrafter"/>
</dbReference>
<comment type="caution">
    <text evidence="15">The sequence shown here is derived from an EMBL/GenBank/DDBJ whole genome shotgun (WGS) entry which is preliminary data.</text>
</comment>
<comment type="subcellular location">
    <subcellularLocation>
        <location evidence="4">Cytoplasm</location>
    </subcellularLocation>
</comment>
<proteinExistence type="inferred from homology"/>
<dbReference type="CDD" id="cd07182">
    <property type="entry name" value="RNase_HII_bacteria_HII_like"/>
    <property type="match status" value="1"/>
</dbReference>
<name>A0A1G1YXP3_9BACT</name>
<keyword evidence="9 12" id="KW-0255">Endonuclease</keyword>
<dbReference type="EC" id="3.1.26.4" evidence="13"/>
<evidence type="ECO:0000256" key="2">
    <source>
        <dbReference type="ARBA" id="ARBA00001946"/>
    </source>
</evidence>
<keyword evidence="7 12" id="KW-0540">Nuclease</keyword>
<comment type="similarity">
    <text evidence="5 13">Belongs to the RNase HII family.</text>
</comment>
<evidence type="ECO:0000256" key="8">
    <source>
        <dbReference type="ARBA" id="ARBA00022723"/>
    </source>
</evidence>
<feature type="binding site" evidence="12">
    <location>
        <position position="7"/>
    </location>
    <ligand>
        <name>a divalent metal cation</name>
        <dbReference type="ChEBI" id="CHEBI:60240"/>
    </ligand>
</feature>
<keyword evidence="8 12" id="KW-0479">Metal-binding</keyword>
<dbReference type="GO" id="GO:0004523">
    <property type="term" value="F:RNA-DNA hybrid ribonuclease activity"/>
    <property type="evidence" value="ECO:0007669"/>
    <property type="project" value="UniProtKB-UniRule"/>
</dbReference>
<dbReference type="InterPro" id="IPR024567">
    <property type="entry name" value="RNase_HII/HIII_dom"/>
</dbReference>
<dbReference type="InterPro" id="IPR001352">
    <property type="entry name" value="RNase_HII/HIII"/>
</dbReference>